<evidence type="ECO:0000256" key="6">
    <source>
        <dbReference type="ARBA" id="ARBA00022692"/>
    </source>
</evidence>
<evidence type="ECO:0000256" key="3">
    <source>
        <dbReference type="ARBA" id="ARBA00022475"/>
    </source>
</evidence>
<keyword evidence="7 11" id="KW-1133">Transmembrane helix</keyword>
<protein>
    <recommendedName>
        <fullName evidence="2">Type II secretion system protein H</fullName>
    </recommendedName>
    <alternativeName>
        <fullName evidence="10">General secretion pathway protein H</fullName>
    </alternativeName>
</protein>
<dbReference type="EMBL" id="CP022684">
    <property type="protein sequence ID" value="AUM11965.1"/>
    <property type="molecule type" value="Genomic_DNA"/>
</dbReference>
<evidence type="ECO:0000256" key="7">
    <source>
        <dbReference type="ARBA" id="ARBA00022989"/>
    </source>
</evidence>
<keyword evidence="14" id="KW-1185">Reference proteome</keyword>
<keyword evidence="8 11" id="KW-0472">Membrane</keyword>
<gene>
    <name evidence="13" type="ORF">Kalk_05800</name>
</gene>
<evidence type="ECO:0000256" key="10">
    <source>
        <dbReference type="ARBA" id="ARBA00030775"/>
    </source>
</evidence>
<evidence type="ECO:0000256" key="5">
    <source>
        <dbReference type="ARBA" id="ARBA00022519"/>
    </source>
</evidence>
<dbReference type="KEGG" id="kak:Kalk_05800"/>
<keyword evidence="4" id="KW-0488">Methylation</keyword>
<keyword evidence="5" id="KW-0997">Cell inner membrane</keyword>
<evidence type="ECO:0000256" key="2">
    <source>
        <dbReference type="ARBA" id="ARBA00021549"/>
    </source>
</evidence>
<keyword evidence="3" id="KW-1003">Cell membrane</keyword>
<dbReference type="GO" id="GO:0005886">
    <property type="term" value="C:plasma membrane"/>
    <property type="evidence" value="ECO:0007669"/>
    <property type="project" value="UniProtKB-SubCell"/>
</dbReference>
<dbReference type="Proteomes" id="UP000235116">
    <property type="component" value="Chromosome"/>
</dbReference>
<evidence type="ECO:0000313" key="14">
    <source>
        <dbReference type="Proteomes" id="UP000235116"/>
    </source>
</evidence>
<accession>A0A2K9LKD3</accession>
<dbReference type="NCBIfam" id="TIGR02532">
    <property type="entry name" value="IV_pilin_GFxxxE"/>
    <property type="match status" value="1"/>
</dbReference>
<sequence length="195" mass="20250">MLTLSKNQTGGRAKMRQQGFTIIELMITVALIAIIAGIGIPSFNDLMASNRVVSSINEFHAGLRLARGEAVKRNDTVIFCASDDQATCSGAWGDGWLVFHDADGDGSVDADELIRVGDGVHNGYSLSFSGGGTSVTFLARGLTSGQSGTFKLCDADGDAGLARGIILLSTGSTRRSIDTNGSGIHEDNGGADFSC</sequence>
<reference evidence="14" key="1">
    <citation type="submission" date="2017-08" db="EMBL/GenBank/DDBJ databases">
        <title>Direct submision.</title>
        <authorList>
            <person name="Kim S.-J."/>
            <person name="Rhee S.-K."/>
        </authorList>
    </citation>
    <scope>NUCLEOTIDE SEQUENCE [LARGE SCALE GENOMIC DNA]</scope>
    <source>
        <strain evidence="14">GI5</strain>
    </source>
</reference>
<name>A0A2K9LKD3_9GAMM</name>
<evidence type="ECO:0000313" key="13">
    <source>
        <dbReference type="EMBL" id="AUM11965.1"/>
    </source>
</evidence>
<dbReference type="AlphaFoldDB" id="A0A2K9LKD3"/>
<feature type="domain" description="General secretion pathway GspH" evidence="12">
    <location>
        <begin position="56"/>
        <end position="171"/>
    </location>
</feature>
<dbReference type="InterPro" id="IPR012902">
    <property type="entry name" value="N_methyl_site"/>
</dbReference>
<feature type="transmembrane region" description="Helical" evidence="11">
    <location>
        <begin position="20"/>
        <end position="40"/>
    </location>
</feature>
<keyword evidence="6 11" id="KW-0812">Transmembrane</keyword>
<dbReference type="Pfam" id="PF07963">
    <property type="entry name" value="N_methyl"/>
    <property type="match status" value="1"/>
</dbReference>
<organism evidence="13 14">
    <name type="scientific">Ketobacter alkanivorans</name>
    <dbReference type="NCBI Taxonomy" id="1917421"/>
    <lineage>
        <taxon>Bacteria</taxon>
        <taxon>Pseudomonadati</taxon>
        <taxon>Pseudomonadota</taxon>
        <taxon>Gammaproteobacteria</taxon>
        <taxon>Pseudomonadales</taxon>
        <taxon>Ketobacteraceae</taxon>
        <taxon>Ketobacter</taxon>
    </lineage>
</organism>
<dbReference type="GO" id="GO:0015628">
    <property type="term" value="P:protein secretion by the type II secretion system"/>
    <property type="evidence" value="ECO:0007669"/>
    <property type="project" value="InterPro"/>
</dbReference>
<dbReference type="GO" id="GO:0015627">
    <property type="term" value="C:type II protein secretion system complex"/>
    <property type="evidence" value="ECO:0007669"/>
    <property type="project" value="InterPro"/>
</dbReference>
<dbReference type="Gene3D" id="3.55.40.10">
    <property type="entry name" value="minor pseudopilin epsh domain"/>
    <property type="match status" value="1"/>
</dbReference>
<dbReference type="InterPro" id="IPR022346">
    <property type="entry name" value="T2SS_GspH"/>
</dbReference>
<evidence type="ECO:0000256" key="9">
    <source>
        <dbReference type="ARBA" id="ARBA00025772"/>
    </source>
</evidence>
<comment type="similarity">
    <text evidence="9">Belongs to the GSP H family.</text>
</comment>
<dbReference type="PROSITE" id="PS00018">
    <property type="entry name" value="EF_HAND_1"/>
    <property type="match status" value="1"/>
</dbReference>
<dbReference type="Pfam" id="PF12019">
    <property type="entry name" value="GspH"/>
    <property type="match status" value="1"/>
</dbReference>
<proteinExistence type="inferred from homology"/>
<evidence type="ECO:0000256" key="11">
    <source>
        <dbReference type="SAM" id="Phobius"/>
    </source>
</evidence>
<dbReference type="SUPFAM" id="SSF54523">
    <property type="entry name" value="Pili subunits"/>
    <property type="match status" value="1"/>
</dbReference>
<evidence type="ECO:0000256" key="8">
    <source>
        <dbReference type="ARBA" id="ARBA00023136"/>
    </source>
</evidence>
<dbReference type="InterPro" id="IPR045584">
    <property type="entry name" value="Pilin-like"/>
</dbReference>
<evidence type="ECO:0000256" key="4">
    <source>
        <dbReference type="ARBA" id="ARBA00022481"/>
    </source>
</evidence>
<comment type="subcellular location">
    <subcellularLocation>
        <location evidence="1">Cell inner membrane</location>
        <topology evidence="1">Single-pass membrane protein</topology>
    </subcellularLocation>
</comment>
<evidence type="ECO:0000256" key="1">
    <source>
        <dbReference type="ARBA" id="ARBA00004377"/>
    </source>
</evidence>
<evidence type="ECO:0000259" key="12">
    <source>
        <dbReference type="Pfam" id="PF12019"/>
    </source>
</evidence>
<dbReference type="InterPro" id="IPR018247">
    <property type="entry name" value="EF_Hand_1_Ca_BS"/>
</dbReference>